<organism evidence="1 2">
    <name type="scientific">Luteimicrobium xylanilyticum</name>
    <dbReference type="NCBI Taxonomy" id="1133546"/>
    <lineage>
        <taxon>Bacteria</taxon>
        <taxon>Bacillati</taxon>
        <taxon>Actinomycetota</taxon>
        <taxon>Actinomycetes</taxon>
        <taxon>Micrococcales</taxon>
        <taxon>Luteimicrobium</taxon>
    </lineage>
</organism>
<evidence type="ECO:0008006" key="3">
    <source>
        <dbReference type="Google" id="ProtNLM"/>
    </source>
</evidence>
<proteinExistence type="predicted"/>
<reference evidence="1 2" key="1">
    <citation type="submission" date="2019-10" db="EMBL/GenBank/DDBJ databases">
        <title>Genome sequence of Luteimicrobium xylanilyticum HY-24.</title>
        <authorList>
            <person name="Kim D.Y."/>
            <person name="Park H.-Y."/>
        </authorList>
    </citation>
    <scope>NUCLEOTIDE SEQUENCE [LARGE SCALE GENOMIC DNA]</scope>
    <source>
        <strain evidence="1 2">HY-24</strain>
    </source>
</reference>
<dbReference type="RefSeq" id="WP_227994536.1">
    <property type="nucleotide sequence ID" value="NZ_CP045529.1"/>
</dbReference>
<evidence type="ECO:0000313" key="2">
    <source>
        <dbReference type="Proteomes" id="UP000326702"/>
    </source>
</evidence>
<dbReference type="AlphaFoldDB" id="A0A5P9Q8A2"/>
<dbReference type="KEGG" id="lxl:KDY119_01118"/>
<name>A0A5P9Q8A2_9MICO</name>
<dbReference type="EMBL" id="CP045529">
    <property type="protein sequence ID" value="QFU97619.1"/>
    <property type="molecule type" value="Genomic_DNA"/>
</dbReference>
<accession>A0A5P9Q8A2</accession>
<sequence>MAALLLGGAVAGIVTLLDHLDVRHVRTITEGCTAELDGTRWWLAPEKADNAATVTAVVVRRGLPAHAATIALATALQESKLRNLSYGDRDSVGLFQQRPSQGWGTAKQLQDPVYATNAFLDVLVKVDGWQDLAVTEAAQKVQRSAFPDAYGQHETQSRAWASALTGHSPGVVTCTLRPVPDDVDTAADARELEARVARDFATAVTSSGTAPTLTLDARALPGADGTNAWAVAQWTVAVARAYDVEQVRVGDRRWTRASATWSKVTATKGATSSSKLATGRVAITLATPPK</sequence>
<gene>
    <name evidence="1" type="ORF">KDY119_01118</name>
</gene>
<dbReference type="Proteomes" id="UP000326702">
    <property type="component" value="Chromosome"/>
</dbReference>
<protein>
    <recommendedName>
        <fullName evidence="3">Heavy metal transporter</fullName>
    </recommendedName>
</protein>
<evidence type="ECO:0000313" key="1">
    <source>
        <dbReference type="EMBL" id="QFU97619.1"/>
    </source>
</evidence>
<keyword evidence="2" id="KW-1185">Reference proteome</keyword>